<evidence type="ECO:0000313" key="7">
    <source>
        <dbReference type="EMBL" id="XBY26131.1"/>
    </source>
</evidence>
<dbReference type="InterPro" id="IPR058240">
    <property type="entry name" value="rSAM_sf"/>
</dbReference>
<evidence type="ECO:0000256" key="3">
    <source>
        <dbReference type="ARBA" id="ARBA00022723"/>
    </source>
</evidence>
<dbReference type="EMBL" id="CP158490">
    <property type="protein sequence ID" value="XBY26131.1"/>
    <property type="molecule type" value="Genomic_DNA"/>
</dbReference>
<dbReference type="AlphaFoldDB" id="A0AAU7X0A2"/>
<dbReference type="CDD" id="cd01335">
    <property type="entry name" value="Radical_SAM"/>
    <property type="match status" value="1"/>
</dbReference>
<organism evidence="7">
    <name type="scientific">Pseudomonas sp. W17</name>
    <dbReference type="NCBI Taxonomy" id="3144407"/>
    <lineage>
        <taxon>Bacteria</taxon>
        <taxon>Pseudomonadati</taxon>
        <taxon>Pseudomonadota</taxon>
        <taxon>Gammaproteobacteria</taxon>
        <taxon>Pseudomonadales</taxon>
        <taxon>Pseudomonadaceae</taxon>
        <taxon>Pseudomonas</taxon>
    </lineage>
</organism>
<protein>
    <submittedName>
        <fullName evidence="7">Radical SAM protein</fullName>
    </submittedName>
</protein>
<dbReference type="GO" id="GO:0046872">
    <property type="term" value="F:metal ion binding"/>
    <property type="evidence" value="ECO:0007669"/>
    <property type="project" value="UniProtKB-KW"/>
</dbReference>
<name>A0AAU7X0A2_9PSED</name>
<sequence>MSGNVSRLLKDGRAALFERDGSLDELHREYKNQWRELPVLKKVLVNVEATPSCPAACSMCPRSVIKDYGFISLETMDKIVSQIDPSYVWELDLAGRGEPTIHPEFHELLRMMRRSGVLTDVTTTAVTFNQRNIDACVQNVDVIRLSVSSIQKEVFDKVHIGLNHEKIWRNIAALAEAAADKVIVHLTGGPAIYSTLPATVAHLRSLGFKRIYLFPLWNRGGDINAKLESEYRQKLVRELGLNLSESEYKTGMGKVKFMLNALLGTLENRNFCAIGDGSVSISYTGEILGCFQDFGHVSNIGHIDNDNLKKIVKSRVKQLGNMEICQGCNSRKAVFKLPMFLAS</sequence>
<dbReference type="InterPro" id="IPR007197">
    <property type="entry name" value="rSAM"/>
</dbReference>
<keyword evidence="3" id="KW-0479">Metal-binding</keyword>
<feature type="domain" description="Radical SAM core" evidence="6">
    <location>
        <begin position="48"/>
        <end position="190"/>
    </location>
</feature>
<reference evidence="7" key="1">
    <citation type="submission" date="2024-06" db="EMBL/GenBank/DDBJ databases">
        <authorList>
            <person name="Wu L."/>
        </authorList>
    </citation>
    <scope>NUCLEOTIDE SEQUENCE</scope>
    <source>
        <strain evidence="7">W17</strain>
    </source>
</reference>
<gene>
    <name evidence="7" type="ORF">ABCR88_09920</name>
</gene>
<evidence type="ECO:0000256" key="5">
    <source>
        <dbReference type="ARBA" id="ARBA00023014"/>
    </source>
</evidence>
<dbReference type="GO" id="GO:0003824">
    <property type="term" value="F:catalytic activity"/>
    <property type="evidence" value="ECO:0007669"/>
    <property type="project" value="InterPro"/>
</dbReference>
<dbReference type="GO" id="GO:0051536">
    <property type="term" value="F:iron-sulfur cluster binding"/>
    <property type="evidence" value="ECO:0007669"/>
    <property type="project" value="UniProtKB-KW"/>
</dbReference>
<evidence type="ECO:0000256" key="4">
    <source>
        <dbReference type="ARBA" id="ARBA00023004"/>
    </source>
</evidence>
<dbReference type="Pfam" id="PF04055">
    <property type="entry name" value="Radical_SAM"/>
    <property type="match status" value="1"/>
</dbReference>
<dbReference type="SFLD" id="SFLDG01067">
    <property type="entry name" value="SPASM/twitch_domain_containing"/>
    <property type="match status" value="1"/>
</dbReference>
<evidence type="ECO:0000256" key="1">
    <source>
        <dbReference type="ARBA" id="ARBA00001966"/>
    </source>
</evidence>
<evidence type="ECO:0000259" key="6">
    <source>
        <dbReference type="Pfam" id="PF04055"/>
    </source>
</evidence>
<dbReference type="PANTHER" id="PTHR11228">
    <property type="entry name" value="RADICAL SAM DOMAIN PROTEIN"/>
    <property type="match status" value="1"/>
</dbReference>
<dbReference type="RefSeq" id="WP_080965397.1">
    <property type="nucleotide sequence ID" value="NZ_CP158490.1"/>
</dbReference>
<keyword evidence="4" id="KW-0408">Iron</keyword>
<dbReference type="PANTHER" id="PTHR11228:SF34">
    <property type="entry name" value="TUNGSTEN-CONTAINING ALDEHYDE FERREDOXIN OXIDOREDUCTASE COFACTOR MODIFYING PROTEIN"/>
    <property type="match status" value="1"/>
</dbReference>
<dbReference type="InterPro" id="IPR013785">
    <property type="entry name" value="Aldolase_TIM"/>
</dbReference>
<dbReference type="SUPFAM" id="SSF102114">
    <property type="entry name" value="Radical SAM enzymes"/>
    <property type="match status" value="1"/>
</dbReference>
<accession>A0AAU7X0A2</accession>
<keyword evidence="5" id="KW-0411">Iron-sulfur</keyword>
<comment type="cofactor">
    <cofactor evidence="1">
        <name>[4Fe-4S] cluster</name>
        <dbReference type="ChEBI" id="CHEBI:49883"/>
    </cofactor>
</comment>
<dbReference type="SFLD" id="SFLDS00029">
    <property type="entry name" value="Radical_SAM"/>
    <property type="match status" value="1"/>
</dbReference>
<dbReference type="Gene3D" id="3.20.20.70">
    <property type="entry name" value="Aldolase class I"/>
    <property type="match status" value="1"/>
</dbReference>
<dbReference type="CDD" id="cd21109">
    <property type="entry name" value="SPASM"/>
    <property type="match status" value="1"/>
</dbReference>
<evidence type="ECO:0000256" key="2">
    <source>
        <dbReference type="ARBA" id="ARBA00022691"/>
    </source>
</evidence>
<proteinExistence type="predicted"/>
<dbReference type="InterPro" id="IPR050377">
    <property type="entry name" value="Radical_SAM_PqqE_MftC-like"/>
</dbReference>
<keyword evidence="2" id="KW-0949">S-adenosyl-L-methionine</keyword>